<dbReference type="EMBL" id="MK112547">
    <property type="protein sequence ID" value="AZF98795.1"/>
    <property type="molecule type" value="Genomic_DNA"/>
</dbReference>
<gene>
    <name evidence="1" type="primary">56</name>
    <name evidence="1" type="ORF">SEA_MARIDALIA_56</name>
</gene>
<organism evidence="1 2">
    <name type="scientific">Gordonia phage Maridalia</name>
    <dbReference type="NCBI Taxonomy" id="2488957"/>
    <lineage>
        <taxon>Viruses</taxon>
        <taxon>Duplodnaviria</taxon>
        <taxon>Heunggongvirae</taxon>
        <taxon>Uroviricota</taxon>
        <taxon>Caudoviricetes</taxon>
        <taxon>Nymbaxtervirinae</taxon>
        <taxon>Nymphadoravirus</taxon>
        <taxon>Nymphadoravirus maridalia</taxon>
    </lineage>
</organism>
<dbReference type="KEGG" id="vg:77928997"/>
<dbReference type="RefSeq" id="YP_010653166.1">
    <property type="nucleotide sequence ID" value="NC_070794.1"/>
</dbReference>
<name>A0A3G8FWE2_9CAUD</name>
<dbReference type="Proteomes" id="UP000268552">
    <property type="component" value="Genome"/>
</dbReference>
<evidence type="ECO:0000313" key="2">
    <source>
        <dbReference type="Proteomes" id="UP000268552"/>
    </source>
</evidence>
<keyword evidence="2" id="KW-1185">Reference proteome</keyword>
<evidence type="ECO:0000313" key="1">
    <source>
        <dbReference type="EMBL" id="AZF98795.1"/>
    </source>
</evidence>
<sequence length="105" mass="10832">MNGAAHYRKAEELLDAVSDLDSADVFRRDATAPVRIGATGIAVDRAALIGQAQVHATLAQAAATALSGVISNNLSAGSAINDLAHDSETLTAINDWHEAAARRSP</sequence>
<reference evidence="1 2" key="1">
    <citation type="submission" date="2018-10" db="EMBL/GenBank/DDBJ databases">
        <authorList>
            <person name="Washington J.M."/>
            <person name="Garlena R.A."/>
            <person name="Russell D.A."/>
            <person name="Pope W.H."/>
            <person name="Jacobs-Sera D."/>
            <person name="Hatfull G.F."/>
        </authorList>
    </citation>
    <scope>NUCLEOTIDE SEQUENCE [LARGE SCALE GENOMIC DNA]</scope>
</reference>
<protein>
    <submittedName>
        <fullName evidence="1">Uncharacterized protein</fullName>
    </submittedName>
</protein>
<accession>A0A3G8FWE2</accession>
<proteinExistence type="predicted"/>
<dbReference type="GeneID" id="77928997"/>